<keyword evidence="2" id="KW-0812">Transmembrane</keyword>
<dbReference type="PANTHER" id="PTHR38325">
    <property type="entry name" value="MCG55969"/>
    <property type="match status" value="1"/>
</dbReference>
<evidence type="ECO:0000256" key="1">
    <source>
        <dbReference type="SAM" id="MobiDB-lite"/>
    </source>
</evidence>
<protein>
    <submittedName>
        <fullName evidence="3">Uncharacterized protein C10orf105</fullName>
    </submittedName>
</protein>
<reference evidence="3 4" key="1">
    <citation type="submission" date="2017-05" db="EMBL/GenBank/DDBJ databases">
        <title>Genome of assembly of the Bengalese finch, Lonchura striata domestica.</title>
        <authorList>
            <person name="Colquitt B.M."/>
            <person name="Brainard M.S."/>
        </authorList>
    </citation>
    <scope>NUCLEOTIDE SEQUENCE [LARGE SCALE GENOMIC DNA]</scope>
    <source>
        <strain evidence="3">White83orange57</strain>
    </source>
</reference>
<keyword evidence="4" id="KW-1185">Reference proteome</keyword>
<dbReference type="Proteomes" id="UP000197619">
    <property type="component" value="Unassembled WGS sequence"/>
</dbReference>
<keyword evidence="2" id="KW-1133">Transmembrane helix</keyword>
<gene>
    <name evidence="3" type="ORF">RLOC_00014388</name>
</gene>
<dbReference type="PANTHER" id="PTHR38325:SF1">
    <property type="entry name" value="GENE, 17455-RELATED"/>
    <property type="match status" value="1"/>
</dbReference>
<proteinExistence type="predicted"/>
<evidence type="ECO:0000256" key="2">
    <source>
        <dbReference type="SAM" id="Phobius"/>
    </source>
</evidence>
<organism evidence="3 4">
    <name type="scientific">Lonchura striata</name>
    <name type="common">white-rumped munia</name>
    <dbReference type="NCBI Taxonomy" id="40157"/>
    <lineage>
        <taxon>Eukaryota</taxon>
        <taxon>Metazoa</taxon>
        <taxon>Chordata</taxon>
        <taxon>Craniata</taxon>
        <taxon>Vertebrata</taxon>
        <taxon>Euteleostomi</taxon>
        <taxon>Archelosauria</taxon>
        <taxon>Archosauria</taxon>
        <taxon>Dinosauria</taxon>
        <taxon>Saurischia</taxon>
        <taxon>Theropoda</taxon>
        <taxon>Coelurosauria</taxon>
        <taxon>Aves</taxon>
        <taxon>Neognathae</taxon>
        <taxon>Neoaves</taxon>
        <taxon>Telluraves</taxon>
        <taxon>Australaves</taxon>
        <taxon>Passeriformes</taxon>
        <taxon>Passeroidea</taxon>
        <taxon>Estrildidae</taxon>
        <taxon>Estrildinae</taxon>
        <taxon>Lonchura</taxon>
    </lineage>
</organism>
<dbReference type="AlphaFoldDB" id="A0A218URR5"/>
<sequence>MLLGGSDPLEKGGDHLHQVLGKMSTEDSGNGTSPTPPLLLEPVPPSATSPEVTDWLLIIVGLVCIFLVLATLLAFVTLCKVAAPGRSLSGPRECLPHHPVDASQPQLRLWKRLGSLRCSISSFRRSQLLSQGPLACPRGFSASQDWDIMESTKM</sequence>
<name>A0A218URR5_9PASE</name>
<comment type="caution">
    <text evidence="3">The sequence shown here is derived from an EMBL/GenBank/DDBJ whole genome shotgun (WGS) entry which is preliminary data.</text>
</comment>
<dbReference type="Pfam" id="PF17665">
    <property type="entry name" value="DUF5527"/>
    <property type="match status" value="1"/>
</dbReference>
<dbReference type="EMBL" id="MUZQ01000177">
    <property type="protein sequence ID" value="OWK56042.1"/>
    <property type="molecule type" value="Genomic_DNA"/>
</dbReference>
<feature type="region of interest" description="Disordered" evidence="1">
    <location>
        <begin position="22"/>
        <end position="45"/>
    </location>
</feature>
<evidence type="ECO:0000313" key="4">
    <source>
        <dbReference type="Proteomes" id="UP000197619"/>
    </source>
</evidence>
<dbReference type="InterPro" id="IPR039954">
    <property type="entry name" value="DUF5527"/>
</dbReference>
<feature type="transmembrane region" description="Helical" evidence="2">
    <location>
        <begin position="55"/>
        <end position="79"/>
    </location>
</feature>
<accession>A0A218URR5</accession>
<feature type="compositionally biased region" description="Pro residues" evidence="1">
    <location>
        <begin position="34"/>
        <end position="45"/>
    </location>
</feature>
<keyword evidence="2" id="KW-0472">Membrane</keyword>
<evidence type="ECO:0000313" key="3">
    <source>
        <dbReference type="EMBL" id="OWK56042.1"/>
    </source>
</evidence>